<dbReference type="EMBL" id="JAFBEB010000008">
    <property type="protein sequence ID" value="MBM7590846.1"/>
    <property type="molecule type" value="Genomic_DNA"/>
</dbReference>
<sequence>MEENQTFTQEQVNELLQQEKSKWESEVLNPIQTELAKYKPAEKSDAEKALEQKQAELWQKEIQLTLKSEGLEAFADFFQVKDTDELTAKVKKLKEIINGMKIDNSYKPNDHKSTDKYSQYEKSGNVVGMIESKLASLFK</sequence>
<accession>A0A938XZY4</accession>
<protein>
    <submittedName>
        <fullName evidence="1">Uncharacterized protein</fullName>
    </submittedName>
</protein>
<evidence type="ECO:0000313" key="2">
    <source>
        <dbReference type="Proteomes" id="UP000717624"/>
    </source>
</evidence>
<dbReference type="RefSeq" id="WP_204518599.1">
    <property type="nucleotide sequence ID" value="NZ_BAABIN010000005.1"/>
</dbReference>
<reference evidence="1" key="1">
    <citation type="submission" date="2021-01" db="EMBL/GenBank/DDBJ databases">
        <title>Genomic Encyclopedia of Type Strains, Phase IV (KMG-IV): sequencing the most valuable type-strain genomes for metagenomic binning, comparative biology and taxonomic classification.</title>
        <authorList>
            <person name="Goeker M."/>
        </authorList>
    </citation>
    <scope>NUCLEOTIDE SEQUENCE</scope>
    <source>
        <strain evidence="1">DSM 25523</strain>
    </source>
</reference>
<comment type="caution">
    <text evidence="1">The sequence shown here is derived from an EMBL/GenBank/DDBJ whole genome shotgun (WGS) entry which is preliminary data.</text>
</comment>
<evidence type="ECO:0000313" key="1">
    <source>
        <dbReference type="EMBL" id="MBM7590846.1"/>
    </source>
</evidence>
<dbReference type="AlphaFoldDB" id="A0A938XZY4"/>
<organism evidence="1 2">
    <name type="scientific">Brevibacillus fulvus</name>
    <dbReference type="NCBI Taxonomy" id="1125967"/>
    <lineage>
        <taxon>Bacteria</taxon>
        <taxon>Bacillati</taxon>
        <taxon>Bacillota</taxon>
        <taxon>Bacilli</taxon>
        <taxon>Bacillales</taxon>
        <taxon>Paenibacillaceae</taxon>
        <taxon>Brevibacillus</taxon>
    </lineage>
</organism>
<dbReference type="Proteomes" id="UP000717624">
    <property type="component" value="Unassembled WGS sequence"/>
</dbReference>
<name>A0A938XZY4_9BACL</name>
<keyword evidence="2" id="KW-1185">Reference proteome</keyword>
<gene>
    <name evidence="1" type="ORF">JOD01_002458</name>
</gene>
<proteinExistence type="predicted"/>